<dbReference type="AlphaFoldDB" id="A0A542YTB6"/>
<comment type="caution">
    <text evidence="1">The sequence shown here is derived from an EMBL/GenBank/DDBJ whole genome shotgun (WGS) entry which is preliminary data.</text>
</comment>
<reference evidence="1 2" key="1">
    <citation type="submission" date="2019-06" db="EMBL/GenBank/DDBJ databases">
        <title>Sequencing the genomes of 1000 actinobacteria strains.</title>
        <authorList>
            <person name="Klenk H.-P."/>
        </authorList>
    </citation>
    <scope>NUCLEOTIDE SEQUENCE [LARGE SCALE GENOMIC DNA]</scope>
    <source>
        <strain evidence="1 2">DSM 12335</strain>
    </source>
</reference>
<evidence type="ECO:0000313" key="2">
    <source>
        <dbReference type="Proteomes" id="UP000319516"/>
    </source>
</evidence>
<dbReference type="SUPFAM" id="SSF55729">
    <property type="entry name" value="Acyl-CoA N-acyltransferases (Nat)"/>
    <property type="match status" value="1"/>
</dbReference>
<dbReference type="RefSeq" id="WP_141785344.1">
    <property type="nucleotide sequence ID" value="NZ_BAAAIK010000010.1"/>
</dbReference>
<dbReference type="EMBL" id="VFOP01000001">
    <property type="protein sequence ID" value="TQL51330.1"/>
    <property type="molecule type" value="Genomic_DNA"/>
</dbReference>
<keyword evidence="2" id="KW-1185">Reference proteome</keyword>
<accession>A0A542YTB6</accession>
<name>A0A542YTB6_9MICO</name>
<organism evidence="1 2">
    <name type="scientific">Ornithinicoccus hortensis</name>
    <dbReference type="NCBI Taxonomy" id="82346"/>
    <lineage>
        <taxon>Bacteria</taxon>
        <taxon>Bacillati</taxon>
        <taxon>Actinomycetota</taxon>
        <taxon>Actinomycetes</taxon>
        <taxon>Micrococcales</taxon>
        <taxon>Intrasporangiaceae</taxon>
        <taxon>Ornithinicoccus</taxon>
    </lineage>
</organism>
<dbReference type="InterPro" id="IPR016181">
    <property type="entry name" value="Acyl_CoA_acyltransferase"/>
</dbReference>
<dbReference type="Proteomes" id="UP000319516">
    <property type="component" value="Unassembled WGS sequence"/>
</dbReference>
<dbReference type="OrthoDB" id="4865538at2"/>
<proteinExistence type="predicted"/>
<evidence type="ECO:0008006" key="3">
    <source>
        <dbReference type="Google" id="ProtNLM"/>
    </source>
</evidence>
<sequence length="160" mass="17096">MVSDVRVRQLRPEEGLLAAALHVQSLRAAGRTAPPGHLDRFASAWGRQRATLPTWVAEHDGTHAGVVMVQLPAPLPADLLGPQWARVVLLYAVPSGPVERATHALLQTATRWLRSDEGVAVAAGTPGLELVEGIRVPAATLDSLGARVEEPRRVRLPAGR</sequence>
<gene>
    <name evidence="1" type="ORF">FB467_2472</name>
</gene>
<evidence type="ECO:0000313" key="1">
    <source>
        <dbReference type="EMBL" id="TQL51330.1"/>
    </source>
</evidence>
<protein>
    <recommendedName>
        <fullName evidence="3">Acetyltransferase (GNAT) family protein</fullName>
    </recommendedName>
</protein>